<sequence>MIRGITFEIPNRYGKFLGDILKPIEIDEYNWRIGGEESYLIVDGNLGEPMFQEPIDCLEGKILRSIFTENEYYLIFQDLKAFPKGKTTIEVNTYEDYLLSDCQLVLLVVDSSYITIYCKDKSKVDALYINAKDQRYKNLEYITDVNDMRTGLSVW</sequence>
<dbReference type="Proteomes" id="UP000054526">
    <property type="component" value="Unassembled WGS sequence"/>
</dbReference>
<organism evidence="1 2">
    <name type="scientific">Cohnella kolymensis</name>
    <dbReference type="NCBI Taxonomy" id="1590652"/>
    <lineage>
        <taxon>Bacteria</taxon>
        <taxon>Bacillati</taxon>
        <taxon>Bacillota</taxon>
        <taxon>Bacilli</taxon>
        <taxon>Bacillales</taxon>
        <taxon>Paenibacillaceae</taxon>
        <taxon>Cohnella</taxon>
    </lineage>
</organism>
<accession>A0ABR5A4X9</accession>
<dbReference type="EMBL" id="JXAL01000018">
    <property type="protein sequence ID" value="KIL35620.1"/>
    <property type="molecule type" value="Genomic_DNA"/>
</dbReference>
<dbReference type="Pfam" id="PF10903">
    <property type="entry name" value="DUF2691"/>
    <property type="match status" value="1"/>
</dbReference>
<evidence type="ECO:0000313" key="1">
    <source>
        <dbReference type="EMBL" id="KIL35620.1"/>
    </source>
</evidence>
<name>A0ABR5A4X9_9BACL</name>
<evidence type="ECO:0000313" key="2">
    <source>
        <dbReference type="Proteomes" id="UP000054526"/>
    </source>
</evidence>
<comment type="caution">
    <text evidence="1">The sequence shown here is derived from an EMBL/GenBank/DDBJ whole genome shotgun (WGS) entry which is preliminary data.</text>
</comment>
<reference evidence="1 2" key="1">
    <citation type="submission" date="2014-12" db="EMBL/GenBank/DDBJ databases">
        <title>Draft genome sequence of Cohnella kolymensis strain B-2846.</title>
        <authorList>
            <person name="Karlyshev A.V."/>
            <person name="Kudryashova E.B."/>
        </authorList>
    </citation>
    <scope>NUCLEOTIDE SEQUENCE [LARGE SCALE GENOMIC DNA]</scope>
    <source>
        <strain evidence="1 2">VKM B-2846</strain>
    </source>
</reference>
<keyword evidence="2" id="KW-1185">Reference proteome</keyword>
<dbReference type="InterPro" id="IPR020216">
    <property type="entry name" value="Uncharacterised_YncE"/>
</dbReference>
<protein>
    <submittedName>
        <fullName evidence="1">Prophage protein</fullName>
    </submittedName>
</protein>
<proteinExistence type="predicted"/>
<dbReference type="RefSeq" id="WP_041063763.1">
    <property type="nucleotide sequence ID" value="NZ_JXAL01000018.1"/>
</dbReference>
<gene>
    <name evidence="1" type="ORF">SD71_12580</name>
</gene>